<organism evidence="1 2">
    <name type="scientific">Candidatus Nitrospira nitrosa</name>
    <dbReference type="NCBI Taxonomy" id="1742972"/>
    <lineage>
        <taxon>Bacteria</taxon>
        <taxon>Pseudomonadati</taxon>
        <taxon>Nitrospirota</taxon>
        <taxon>Nitrospiria</taxon>
        <taxon>Nitrospirales</taxon>
        <taxon>Nitrospiraceae</taxon>
        <taxon>Nitrospira</taxon>
    </lineage>
</organism>
<dbReference type="STRING" id="1742972.COMA1_50063"/>
<dbReference type="OrthoDB" id="9796697at2"/>
<reference evidence="1 2" key="1">
    <citation type="submission" date="2015-10" db="EMBL/GenBank/DDBJ databases">
        <authorList>
            <person name="Gilbert D.G."/>
        </authorList>
    </citation>
    <scope>NUCLEOTIDE SEQUENCE [LARGE SCALE GENOMIC DNA]</scope>
    <source>
        <strain evidence="1">COMA1</strain>
    </source>
</reference>
<keyword evidence="2" id="KW-1185">Reference proteome</keyword>
<sequence>MDATKKVMMAGSLILVWAALAVWQWNLLEAPVRVPLTNVTGPGTGGRQSDGRGAGLHVNLSLLKATAMERDATHMMPRNIFSMTSVEGTLPVNSDVVVPDQEETHATETLTDQGGVAESGPIKYLGFLRMGEGVTTSPSVAVLRKDDDVLVLKAGDRIDNRLVLKKITPENVTVRDSGTQVDQMVGLSDEAEAQE</sequence>
<evidence type="ECO:0000313" key="1">
    <source>
        <dbReference type="EMBL" id="CUS38358.1"/>
    </source>
</evidence>
<gene>
    <name evidence="1" type="ORF">COMA1_50063</name>
</gene>
<dbReference type="Proteomes" id="UP000199032">
    <property type="component" value="Unassembled WGS sequence"/>
</dbReference>
<dbReference type="RefSeq" id="WP_090750755.1">
    <property type="nucleotide sequence ID" value="NZ_CZQA01000011.1"/>
</dbReference>
<dbReference type="AlphaFoldDB" id="A0A0S4LQY1"/>
<name>A0A0S4LQY1_9BACT</name>
<protein>
    <submittedName>
        <fullName evidence="1">Uncharacterized protein</fullName>
    </submittedName>
</protein>
<evidence type="ECO:0000313" key="2">
    <source>
        <dbReference type="Proteomes" id="UP000199032"/>
    </source>
</evidence>
<accession>A0A0S4LQY1</accession>
<proteinExistence type="predicted"/>
<dbReference type="EMBL" id="CZQA01000011">
    <property type="protein sequence ID" value="CUS38358.1"/>
    <property type="molecule type" value="Genomic_DNA"/>
</dbReference>